<dbReference type="GeneID" id="64196415"/>
<keyword evidence="4" id="KW-1133">Transmembrane helix</keyword>
<dbReference type="Gene3D" id="3.90.1310.10">
    <property type="entry name" value="Penicillin-binding protein 2a (Domain 2)"/>
    <property type="match status" value="1"/>
</dbReference>
<evidence type="ECO:0000256" key="1">
    <source>
        <dbReference type="ARBA" id="ARBA00004370"/>
    </source>
</evidence>
<dbReference type="InterPro" id="IPR012338">
    <property type="entry name" value="Beta-lactam/transpept-like"/>
</dbReference>
<dbReference type="InterPro" id="IPR050515">
    <property type="entry name" value="Beta-lactam/transpept"/>
</dbReference>
<evidence type="ECO:0000256" key="4">
    <source>
        <dbReference type="SAM" id="Phobius"/>
    </source>
</evidence>
<feature type="transmembrane region" description="Helical" evidence="4">
    <location>
        <begin position="9"/>
        <end position="30"/>
    </location>
</feature>
<dbReference type="CDD" id="cd06576">
    <property type="entry name" value="PASTA_Pbp2x-like_1"/>
    <property type="match status" value="1"/>
</dbReference>
<comment type="subcellular location">
    <subcellularLocation>
        <location evidence="1">Membrane</location>
    </subcellularLocation>
</comment>
<evidence type="ECO:0000256" key="3">
    <source>
        <dbReference type="ARBA" id="ARBA00023136"/>
    </source>
</evidence>
<dbReference type="InterPro" id="IPR005311">
    <property type="entry name" value="PBP_dimer"/>
</dbReference>
<dbReference type="InterPro" id="IPR036138">
    <property type="entry name" value="PBP_dimer_sf"/>
</dbReference>
<dbReference type="InterPro" id="IPR005543">
    <property type="entry name" value="PASTA_dom"/>
</dbReference>
<dbReference type="EMBL" id="JAQLKE010000009">
    <property type="protein sequence ID" value="MDB7083578.1"/>
    <property type="molecule type" value="Genomic_DNA"/>
</dbReference>
<dbReference type="CDD" id="cd06575">
    <property type="entry name" value="PASTA_Pbp2x-like_2"/>
    <property type="match status" value="1"/>
</dbReference>
<dbReference type="InterPro" id="IPR001460">
    <property type="entry name" value="PCN-bd_Tpept"/>
</dbReference>
<comment type="caution">
    <text evidence="7">The sequence shown here is derived from an EMBL/GenBank/DDBJ whole genome shotgun (WGS) entry which is preliminary data.</text>
</comment>
<protein>
    <submittedName>
        <fullName evidence="7">Penicillin-binding protein</fullName>
    </submittedName>
</protein>
<dbReference type="PANTHER" id="PTHR30627:SF26">
    <property type="entry name" value="PENICILLIN-BINDING PROTEIN 2B"/>
    <property type="match status" value="1"/>
</dbReference>
<evidence type="ECO:0000256" key="2">
    <source>
        <dbReference type="ARBA" id="ARBA00007171"/>
    </source>
</evidence>
<dbReference type="Proteomes" id="UP000261032">
    <property type="component" value="Unassembled WGS sequence"/>
</dbReference>
<keyword evidence="3 4" id="KW-0472">Membrane</keyword>
<gene>
    <name evidence="7" type="ORF">DXB93_06780</name>
    <name evidence="6" type="ORF">PM738_07185</name>
</gene>
<accession>A0A3E3AEP9</accession>
<reference evidence="7 8" key="1">
    <citation type="submission" date="2018-08" db="EMBL/GenBank/DDBJ databases">
        <title>A genome reference for cultivated species of the human gut microbiota.</title>
        <authorList>
            <person name="Zou Y."/>
            <person name="Xue W."/>
            <person name="Luo G."/>
        </authorList>
    </citation>
    <scope>NUCLEOTIDE SEQUENCE [LARGE SCALE GENOMIC DNA]</scope>
    <source>
        <strain evidence="7 8">OM06-4</strain>
    </source>
</reference>
<dbReference type="Gene3D" id="3.30.70.2110">
    <property type="match status" value="1"/>
</dbReference>
<dbReference type="EMBL" id="QUSL01000008">
    <property type="protein sequence ID" value="RGD86097.1"/>
    <property type="molecule type" value="Genomic_DNA"/>
</dbReference>
<name>A0A3E3AEP9_9FIRM</name>
<dbReference type="Pfam" id="PF03793">
    <property type="entry name" value="PASTA"/>
    <property type="match status" value="2"/>
</dbReference>
<dbReference type="SUPFAM" id="SSF56519">
    <property type="entry name" value="Penicillin binding protein dimerisation domain"/>
    <property type="match status" value="1"/>
</dbReference>
<dbReference type="PROSITE" id="PS51178">
    <property type="entry name" value="PASTA"/>
    <property type="match status" value="1"/>
</dbReference>
<dbReference type="PANTHER" id="PTHR30627">
    <property type="entry name" value="PEPTIDOGLYCAN D,D-TRANSPEPTIDASE"/>
    <property type="match status" value="1"/>
</dbReference>
<dbReference type="RefSeq" id="WP_003534526.1">
    <property type="nucleotide sequence ID" value="NZ_AP031443.1"/>
</dbReference>
<dbReference type="Pfam" id="PF00905">
    <property type="entry name" value="Transpeptidase"/>
    <property type="match status" value="1"/>
</dbReference>
<evidence type="ECO:0000259" key="5">
    <source>
        <dbReference type="PROSITE" id="PS51178"/>
    </source>
</evidence>
<reference evidence="6" key="2">
    <citation type="submission" date="2023-01" db="EMBL/GenBank/DDBJ databases">
        <title>Human gut microbiome strain richness.</title>
        <authorList>
            <person name="Chen-Liaw A."/>
        </authorList>
    </citation>
    <scope>NUCLEOTIDE SEQUENCE</scope>
    <source>
        <strain evidence="6">1001217st2_G6_1001217B_191108</strain>
    </source>
</reference>
<dbReference type="Proteomes" id="UP001211987">
    <property type="component" value="Unassembled WGS sequence"/>
</dbReference>
<dbReference type="AlphaFoldDB" id="A0A3E3AEP9"/>
<proteinExistence type="inferred from homology"/>
<dbReference type="Gene3D" id="2.20.70.70">
    <property type="match status" value="1"/>
</dbReference>
<dbReference type="GO" id="GO:0008658">
    <property type="term" value="F:penicillin binding"/>
    <property type="evidence" value="ECO:0007669"/>
    <property type="project" value="InterPro"/>
</dbReference>
<keyword evidence="4" id="KW-0812">Transmembrane</keyword>
<dbReference type="SUPFAM" id="SSF54184">
    <property type="entry name" value="Penicillin-binding protein 2x (pbp-2x), c-terminal domain"/>
    <property type="match status" value="2"/>
</dbReference>
<organism evidence="7 8">
    <name type="scientific">Thomasclavelia ramosa</name>
    <dbReference type="NCBI Taxonomy" id="1547"/>
    <lineage>
        <taxon>Bacteria</taxon>
        <taxon>Bacillati</taxon>
        <taxon>Bacillota</taxon>
        <taxon>Erysipelotrichia</taxon>
        <taxon>Erysipelotrichales</taxon>
        <taxon>Coprobacillaceae</taxon>
        <taxon>Thomasclavelia</taxon>
    </lineage>
</organism>
<dbReference type="SMART" id="SM00740">
    <property type="entry name" value="PASTA"/>
    <property type="match status" value="2"/>
</dbReference>
<evidence type="ECO:0000313" key="6">
    <source>
        <dbReference type="EMBL" id="MDB7083578.1"/>
    </source>
</evidence>
<comment type="similarity">
    <text evidence="2">Belongs to the transpeptidase family.</text>
</comment>
<feature type="domain" description="PASTA" evidence="5">
    <location>
        <begin position="593"/>
        <end position="654"/>
    </location>
</feature>
<evidence type="ECO:0000313" key="8">
    <source>
        <dbReference type="Proteomes" id="UP000261032"/>
    </source>
</evidence>
<evidence type="ECO:0000313" key="7">
    <source>
        <dbReference type="EMBL" id="RGD86097.1"/>
    </source>
</evidence>
<sequence length="712" mass="77098">MNQFKSAKIAYVVFALVIFSLVANIVYLGVTGKHLISGADIATFAKSRGKAKTIDYATRGEIYTSDNEVVASNVKKYKLIAIVSSSRINHGKDDAYVKDITATANAIAPIIGMDPTVMAQKLQEKVDAGAYQVEFGTNGNDLSAGVKKQIEDTGLPGLEFIESNSRNYPYGDFCSYIIGYAKGTETDGVKGLVGEMGLEAIYDKTLSGENGYKVYQKDSKGYVLPDGILEQKDAVDGDDIYLTIDSSLQRDLDYQLATEAAAAQALKASCVIMEAKTGKILALSSYPSFNPNERNIEDYKNFFFDTAYECGSVFKSFVYASSIESGLYNGAATYESGKYDYGGSRPIRDHNNGAGWGSISYDEGFYRSSNVAICNLLERGYTNRDELLDVYEKLGFFQSSNIDGFDSVAGTALYKTDKSRAAYLTTGFGQGSTVTALQLLRAYSVFANDGKTVEPYLIEKIVNKETNEVTYKGKTEYSEQIFSSQTVQHVRDLLKGVVTESMGTAKKFNLDNGVQIIGKTGTGQVVVDGGYSSTIYTKSFSGMAPYEDPQIIVNIVFQGADNDTTQHQANVIKSVMPAALSIVNKYNAPETTTVSSDYKLDSYVNQSVSFVKSKLESKAVNVQVIGNGNTVLEQYPEAGSKVAKNDRVFIKTESNDIVLPNFTGWSRKDVLTFGSLSGVNITIDGGNGLVGAQSAPEGTVVHNGDALTITLQ</sequence>
<dbReference type="Gene3D" id="3.40.710.10">
    <property type="entry name" value="DD-peptidase/beta-lactamase superfamily"/>
    <property type="match status" value="1"/>
</dbReference>
<dbReference type="GO" id="GO:0071555">
    <property type="term" value="P:cell wall organization"/>
    <property type="evidence" value="ECO:0007669"/>
    <property type="project" value="TreeGrafter"/>
</dbReference>
<dbReference type="Pfam" id="PF03717">
    <property type="entry name" value="PBP_dimer"/>
    <property type="match status" value="1"/>
</dbReference>
<dbReference type="SUPFAM" id="SSF56601">
    <property type="entry name" value="beta-lactamase/transpeptidase-like"/>
    <property type="match status" value="1"/>
</dbReference>
<dbReference type="GO" id="GO:0005886">
    <property type="term" value="C:plasma membrane"/>
    <property type="evidence" value="ECO:0007669"/>
    <property type="project" value="TreeGrafter"/>
</dbReference>